<organism evidence="2 3">
    <name type="scientific">Bodo saltans</name>
    <name type="common">Flagellated protozoan</name>
    <dbReference type="NCBI Taxonomy" id="75058"/>
    <lineage>
        <taxon>Eukaryota</taxon>
        <taxon>Discoba</taxon>
        <taxon>Euglenozoa</taxon>
        <taxon>Kinetoplastea</taxon>
        <taxon>Metakinetoplastina</taxon>
        <taxon>Eubodonida</taxon>
        <taxon>Bodonidae</taxon>
        <taxon>Bodo</taxon>
    </lineage>
</organism>
<gene>
    <name evidence="2" type="ORF">BSAL_74890</name>
</gene>
<feature type="signal peptide" evidence="1">
    <location>
        <begin position="1"/>
        <end position="30"/>
    </location>
</feature>
<evidence type="ECO:0000313" key="3">
    <source>
        <dbReference type="Proteomes" id="UP000051952"/>
    </source>
</evidence>
<dbReference type="VEuPathDB" id="TriTrypDB:BSAL_74890"/>
<name>A0A0S4J037_BODSA</name>
<feature type="chain" id="PRO_5006621827" evidence="1">
    <location>
        <begin position="31"/>
        <end position="1261"/>
    </location>
</feature>
<keyword evidence="3" id="KW-1185">Reference proteome</keyword>
<reference evidence="3" key="1">
    <citation type="submission" date="2015-09" db="EMBL/GenBank/DDBJ databases">
        <authorList>
            <consortium name="Pathogen Informatics"/>
        </authorList>
    </citation>
    <scope>NUCLEOTIDE SEQUENCE [LARGE SCALE GENOMIC DNA]</scope>
    <source>
        <strain evidence="3">Lake Konstanz</strain>
    </source>
</reference>
<evidence type="ECO:0000313" key="2">
    <source>
        <dbReference type="EMBL" id="CUG14104.1"/>
    </source>
</evidence>
<keyword evidence="1" id="KW-0732">Signal</keyword>
<protein>
    <submittedName>
        <fullName evidence="2">Membrane-associated protein, putative</fullName>
    </submittedName>
</protein>
<dbReference type="OrthoDB" id="272945at2759"/>
<dbReference type="Proteomes" id="UP000051952">
    <property type="component" value="Unassembled WGS sequence"/>
</dbReference>
<accession>A0A0S4J037</accession>
<proteinExistence type="predicted"/>
<sequence>MAQIQQDRVRCRLLHTLLVASLLVVNTVYAVVDSAEGSDVASVATATEDAAMVLGSQCSITTGCPRSSMAWASGSFTEDGVLTPQALALDTQLTLQISLCCGYLFHGGMLENSANGEEMYDVFLETLLHATPLRIFSADEKRKLFPRSAAVIGNTANGKKYSTVVRADDDEVAFGNDGDGDVLILTTGAIDAAAFRIPFKSIATKPTGTSSRKSDTNNNIAEVGENDETDEEAYDMQLLLSNRVLKCKCPHTLHVMPMLYLKRDRVPALRLRGGGARCVTSADILVVSSDDLVDTDAPAPSPTVQHSFTSVAKIPPFSYVVWEVYNTHPSWNGPRNGAGHHHQRHSKGVVADPLSTVLPVLVHRRWTTVGLPKNSASRHEDHPHDLQGTTLSEDGMNFTFPAHLHTRYRVSLRVVKGSATGETSDRLVLRAKVLEFWTTVSYPLQPFVGYRYAAVVRTAVSLVNDDTAVNRPEDVQLLRDIVFSPVGRDDGDYHTRWIVTNSNDAAAAPAIPLFGANTTKVPVQLVSFIVVDSDEACPPVTVEQHNVFAIQLLITSPTPSPFTACTNETRLEARDERPLLTSDLRRQLLASQRPLVTSSNANYSQLWFHNVEVDAEQWHCSFIPQRSALELTTADALRDTNKIASPCIMAPSSATRIASLDTRDPVVTAVQWRLRLRFSRRTASPAEQSTALVHALEEQLIETAWYGGVVESSSLTLLLDAYSPPLLIYRRTAALPVEVDVYLPMHALSYNVSAPNVIVRGRWAARSPLSLRTSPNAAVVTLGTALVPNIQQTLPRGTLQFIVADPGEMVSISRALLGWLLEHRRTPRQVAVPLTTEPIPVLGDVHDARSAAVSTTADSTSVSFIARCPDAAVEYRIHVVAFPPEAVVPAHELIVTEDAVLTLRAPRPPAKGEEISWTVENCTSDAVPTEMVVVLTSADTGALLSGIHPHMHCDVRWTALNVAGAAYKVFSIRRCEKPPALKFFTTAGTTGRAQITPVLRRRNAASLQFDETELTLSTFDDPSLVLVLPFAGMNMTTVVSFEAESARSRFSTEWTAMNSWVLSGFLHKQYATSSSSAMHQSLWDSMSWVPQSSLVISSASPQQESSSADNEAGSFSGIETLLNFNATQRGLLTHIQFIEAVAPQWMAEPYATDAQVLFPPYGMCPPRLGHIFTLHVTPLDLVPPTSVDKETNLPVLEMCAETMLLARHPSLHDVYGYSWEWSCAKSFDELLGAAGATESQDSSSPILVEPIPDRHLFFFYP</sequence>
<dbReference type="AlphaFoldDB" id="A0A0S4J037"/>
<evidence type="ECO:0000256" key="1">
    <source>
        <dbReference type="SAM" id="SignalP"/>
    </source>
</evidence>
<dbReference type="EMBL" id="CYKH01000671">
    <property type="protein sequence ID" value="CUG14104.1"/>
    <property type="molecule type" value="Genomic_DNA"/>
</dbReference>